<keyword evidence="3" id="KW-0029">Amino-acid transport</keyword>
<dbReference type="Pfam" id="PF00005">
    <property type="entry name" value="ABC_tran"/>
    <property type="match status" value="1"/>
</dbReference>
<gene>
    <name evidence="5" type="ORF">ENL26_00025</name>
</gene>
<name>A0A7C5DUG5_9BACT</name>
<evidence type="ECO:0000313" key="5">
    <source>
        <dbReference type="EMBL" id="HHF08145.1"/>
    </source>
</evidence>
<dbReference type="PANTHER" id="PTHR43820:SF4">
    <property type="entry name" value="HIGH-AFFINITY BRANCHED-CHAIN AMINO ACID TRANSPORT ATP-BINDING PROTEIN LIVF"/>
    <property type="match status" value="1"/>
</dbReference>
<dbReference type="PANTHER" id="PTHR43820">
    <property type="entry name" value="HIGH-AFFINITY BRANCHED-CHAIN AMINO ACID TRANSPORT ATP-BINDING PROTEIN LIVF"/>
    <property type="match status" value="1"/>
</dbReference>
<dbReference type="Gene3D" id="3.40.50.300">
    <property type="entry name" value="P-loop containing nucleotide triphosphate hydrolases"/>
    <property type="match status" value="1"/>
</dbReference>
<keyword evidence="2" id="KW-0813">Transport</keyword>
<keyword evidence="5" id="KW-0067">ATP-binding</keyword>
<accession>A0A7C5DUG5</accession>
<dbReference type="AlphaFoldDB" id="A0A7C5DUG5"/>
<dbReference type="GO" id="GO:0015658">
    <property type="term" value="F:branched-chain amino acid transmembrane transporter activity"/>
    <property type="evidence" value="ECO:0007669"/>
    <property type="project" value="TreeGrafter"/>
</dbReference>
<feature type="non-terminal residue" evidence="5">
    <location>
        <position position="84"/>
    </location>
</feature>
<dbReference type="InterPro" id="IPR003439">
    <property type="entry name" value="ABC_transporter-like_ATP-bd"/>
</dbReference>
<dbReference type="InterPro" id="IPR027417">
    <property type="entry name" value="P-loop_NTPase"/>
</dbReference>
<keyword evidence="5" id="KW-0547">Nucleotide-binding</keyword>
<evidence type="ECO:0000256" key="3">
    <source>
        <dbReference type="ARBA" id="ARBA00022970"/>
    </source>
</evidence>
<dbReference type="SUPFAM" id="SSF52540">
    <property type="entry name" value="P-loop containing nucleoside triphosphate hydrolases"/>
    <property type="match status" value="1"/>
</dbReference>
<comment type="similarity">
    <text evidence="1">Belongs to the ABC transporter superfamily.</text>
</comment>
<proteinExistence type="inferred from homology"/>
<organism evidence="5">
    <name type="scientific">Kosmotoga arenicorallina</name>
    <dbReference type="NCBI Taxonomy" id="688066"/>
    <lineage>
        <taxon>Bacteria</taxon>
        <taxon>Thermotogati</taxon>
        <taxon>Thermotogota</taxon>
        <taxon>Thermotogae</taxon>
        <taxon>Kosmotogales</taxon>
        <taxon>Kosmotogaceae</taxon>
        <taxon>Kosmotoga</taxon>
    </lineage>
</organism>
<comment type="caution">
    <text evidence="5">The sequence shown here is derived from an EMBL/GenBank/DDBJ whole genome shotgun (WGS) entry which is preliminary data.</text>
</comment>
<dbReference type="GO" id="GO:0015807">
    <property type="term" value="P:L-amino acid transport"/>
    <property type="evidence" value="ECO:0007669"/>
    <property type="project" value="TreeGrafter"/>
</dbReference>
<dbReference type="Proteomes" id="UP000886129">
    <property type="component" value="Unassembled WGS sequence"/>
</dbReference>
<reference evidence="5" key="1">
    <citation type="journal article" date="2020" name="mSystems">
        <title>Genome- and Community-Level Interaction Insights into Carbon Utilization and Element Cycling Functions of Hydrothermarchaeota in Hydrothermal Sediment.</title>
        <authorList>
            <person name="Zhou Z."/>
            <person name="Liu Y."/>
            <person name="Xu W."/>
            <person name="Pan J."/>
            <person name="Luo Z.H."/>
            <person name="Li M."/>
        </authorList>
    </citation>
    <scope>NUCLEOTIDE SEQUENCE [LARGE SCALE GENOMIC DNA]</scope>
    <source>
        <strain evidence="5">HyVt-80</strain>
    </source>
</reference>
<evidence type="ECO:0000256" key="2">
    <source>
        <dbReference type="ARBA" id="ARBA00022448"/>
    </source>
</evidence>
<sequence>MLKVNKLTAGYDNVPVVFDVSLEVREGELVSVVGSNGAGKTTILRAISGLLKPISGSIEFMGKRIDKLPAHEIVKLGIAHVPEG</sequence>
<dbReference type="GO" id="GO:0005524">
    <property type="term" value="F:ATP binding"/>
    <property type="evidence" value="ECO:0007669"/>
    <property type="project" value="UniProtKB-KW"/>
</dbReference>
<evidence type="ECO:0000256" key="1">
    <source>
        <dbReference type="ARBA" id="ARBA00005417"/>
    </source>
</evidence>
<dbReference type="GO" id="GO:0016887">
    <property type="term" value="F:ATP hydrolysis activity"/>
    <property type="evidence" value="ECO:0007669"/>
    <property type="project" value="InterPro"/>
</dbReference>
<evidence type="ECO:0000259" key="4">
    <source>
        <dbReference type="Pfam" id="PF00005"/>
    </source>
</evidence>
<protein>
    <submittedName>
        <fullName evidence="5">ATP-binding cassette domain-containing protein</fullName>
    </submittedName>
</protein>
<dbReference type="InterPro" id="IPR052156">
    <property type="entry name" value="BCAA_Transport_ATP-bd_LivF"/>
</dbReference>
<feature type="domain" description="ABC transporter" evidence="4">
    <location>
        <begin position="19"/>
        <end position="82"/>
    </location>
</feature>
<dbReference type="EMBL" id="DRTH01000002">
    <property type="protein sequence ID" value="HHF08145.1"/>
    <property type="molecule type" value="Genomic_DNA"/>
</dbReference>